<dbReference type="Proteomes" id="UP000255467">
    <property type="component" value="Unassembled WGS sequence"/>
</dbReference>
<keyword evidence="1" id="KW-0472">Membrane</keyword>
<dbReference type="EMBL" id="UGRY01000004">
    <property type="protein sequence ID" value="SUD48020.1"/>
    <property type="molecule type" value="Genomic_DNA"/>
</dbReference>
<dbReference type="Gene3D" id="1.20.144.10">
    <property type="entry name" value="Phosphatidic acid phosphatase type 2/haloperoxidase"/>
    <property type="match status" value="1"/>
</dbReference>
<feature type="transmembrane region" description="Helical" evidence="1">
    <location>
        <begin position="17"/>
        <end position="39"/>
    </location>
</feature>
<feature type="transmembrane region" description="Helical" evidence="1">
    <location>
        <begin position="140"/>
        <end position="159"/>
    </location>
</feature>
<dbReference type="SUPFAM" id="SSF48317">
    <property type="entry name" value="Acid phosphatase/Vanadium-dependent haloperoxidase"/>
    <property type="match status" value="1"/>
</dbReference>
<dbReference type="InterPro" id="IPR036938">
    <property type="entry name" value="PAP2/HPO_sf"/>
</dbReference>
<protein>
    <submittedName>
        <fullName evidence="3">Undecaprenyl pyrophosphate phosphatase</fullName>
    </submittedName>
</protein>
<keyword evidence="1" id="KW-0812">Transmembrane</keyword>
<gene>
    <name evidence="3" type="ORF">NCTC1934_05347</name>
</gene>
<dbReference type="SMART" id="SM00014">
    <property type="entry name" value="acidPPc"/>
    <property type="match status" value="1"/>
</dbReference>
<dbReference type="Pfam" id="PF01569">
    <property type="entry name" value="PAP2"/>
    <property type="match status" value="1"/>
</dbReference>
<keyword evidence="4" id="KW-1185">Reference proteome</keyword>
<accession>A0A379JHU1</accession>
<feature type="transmembrane region" description="Helical" evidence="1">
    <location>
        <begin position="69"/>
        <end position="92"/>
    </location>
</feature>
<feature type="transmembrane region" description="Helical" evidence="1">
    <location>
        <begin position="168"/>
        <end position="190"/>
    </location>
</feature>
<feature type="transmembrane region" description="Helical" evidence="1">
    <location>
        <begin position="99"/>
        <end position="120"/>
    </location>
</feature>
<dbReference type="PANTHER" id="PTHR14969">
    <property type="entry name" value="SPHINGOSINE-1-PHOSPHATE PHOSPHOHYDROLASE"/>
    <property type="match status" value="1"/>
</dbReference>
<feature type="transmembrane region" description="Helical" evidence="1">
    <location>
        <begin position="196"/>
        <end position="215"/>
    </location>
</feature>
<dbReference type="PANTHER" id="PTHR14969:SF13">
    <property type="entry name" value="AT30094P"/>
    <property type="match status" value="1"/>
</dbReference>
<feature type="domain" description="Phosphatidic acid phosphatase type 2/haloperoxidase" evidence="2">
    <location>
        <begin position="99"/>
        <end position="211"/>
    </location>
</feature>
<proteinExistence type="predicted"/>
<evidence type="ECO:0000313" key="3">
    <source>
        <dbReference type="EMBL" id="SUD48020.1"/>
    </source>
</evidence>
<sequence length="241" mass="24907">MSAPSTARPGPVGQRRVYLGIAVMLLLGAVFSGLTAVVMRAAGPTDVDTALHDWAVDFRSDGMTLAARVITTCGDTLTMALLATAVCVGFAWRRWWESAVLVGVAALGAAVLVAVGKRLVGRERPPLNGRLATESSLSYPSGHSLGSFVVIGVVVVALLPHVRGWARLALPALAVALVPAIGLSRVYLGVHWPTDVVAGWILGAFWLTCCCTGCAGRRLVGRGSVGGDSARPGQYAGGDPP</sequence>
<dbReference type="STRING" id="1406858.GCA_000710895_03832"/>
<dbReference type="AlphaFoldDB" id="A0A379JHU1"/>
<dbReference type="CDD" id="cd03392">
    <property type="entry name" value="PAP2_like_2"/>
    <property type="match status" value="1"/>
</dbReference>
<evidence type="ECO:0000259" key="2">
    <source>
        <dbReference type="SMART" id="SM00014"/>
    </source>
</evidence>
<reference evidence="3 4" key="1">
    <citation type="submission" date="2018-06" db="EMBL/GenBank/DDBJ databases">
        <authorList>
            <consortium name="Pathogen Informatics"/>
            <person name="Doyle S."/>
        </authorList>
    </citation>
    <scope>NUCLEOTIDE SEQUENCE [LARGE SCALE GENOMIC DNA]</scope>
    <source>
        <strain evidence="3 4">NCTC1934</strain>
    </source>
</reference>
<evidence type="ECO:0000313" key="4">
    <source>
        <dbReference type="Proteomes" id="UP000255467"/>
    </source>
</evidence>
<name>A0A379JHU1_9NOCA</name>
<dbReference type="InterPro" id="IPR000326">
    <property type="entry name" value="PAP2/HPO"/>
</dbReference>
<keyword evidence="1" id="KW-1133">Transmembrane helix</keyword>
<evidence type="ECO:0000256" key="1">
    <source>
        <dbReference type="SAM" id="Phobius"/>
    </source>
</evidence>
<organism evidence="3 4">
    <name type="scientific">Nocardia otitidiscaviarum</name>
    <dbReference type="NCBI Taxonomy" id="1823"/>
    <lineage>
        <taxon>Bacteria</taxon>
        <taxon>Bacillati</taxon>
        <taxon>Actinomycetota</taxon>
        <taxon>Actinomycetes</taxon>
        <taxon>Mycobacteriales</taxon>
        <taxon>Nocardiaceae</taxon>
        <taxon>Nocardia</taxon>
    </lineage>
</organism>